<evidence type="ECO:0000313" key="2">
    <source>
        <dbReference type="Proteomes" id="UP000663879"/>
    </source>
</evidence>
<dbReference type="EMBL" id="CAJNOC010005414">
    <property type="protein sequence ID" value="CAF1051719.1"/>
    <property type="molecule type" value="Genomic_DNA"/>
</dbReference>
<evidence type="ECO:0000313" key="1">
    <source>
        <dbReference type="EMBL" id="CAF1051719.1"/>
    </source>
</evidence>
<accession>A0A814KIN2</accession>
<keyword evidence="2" id="KW-1185">Reference proteome</keyword>
<gene>
    <name evidence="1" type="ORF">OXX778_LOCUS18859</name>
</gene>
<name>A0A814KIN2_9BILA</name>
<organism evidence="1 2">
    <name type="scientific">Brachionus calyciflorus</name>
    <dbReference type="NCBI Taxonomy" id="104777"/>
    <lineage>
        <taxon>Eukaryota</taxon>
        <taxon>Metazoa</taxon>
        <taxon>Spiralia</taxon>
        <taxon>Gnathifera</taxon>
        <taxon>Rotifera</taxon>
        <taxon>Eurotatoria</taxon>
        <taxon>Monogononta</taxon>
        <taxon>Pseudotrocha</taxon>
        <taxon>Ploima</taxon>
        <taxon>Brachionidae</taxon>
        <taxon>Brachionus</taxon>
    </lineage>
</organism>
<feature type="non-terminal residue" evidence="1">
    <location>
        <position position="1"/>
    </location>
</feature>
<dbReference type="AlphaFoldDB" id="A0A814KIN2"/>
<protein>
    <submittedName>
        <fullName evidence="1">Uncharacterized protein</fullName>
    </submittedName>
</protein>
<reference evidence="1" key="1">
    <citation type="submission" date="2021-02" db="EMBL/GenBank/DDBJ databases">
        <authorList>
            <person name="Nowell W R."/>
        </authorList>
    </citation>
    <scope>NUCLEOTIDE SEQUENCE</scope>
    <source>
        <strain evidence="1">Ploen Becks lab</strain>
    </source>
</reference>
<proteinExistence type="predicted"/>
<comment type="caution">
    <text evidence="1">The sequence shown here is derived from an EMBL/GenBank/DDBJ whole genome shotgun (WGS) entry which is preliminary data.</text>
</comment>
<dbReference type="Proteomes" id="UP000663879">
    <property type="component" value="Unassembled WGS sequence"/>
</dbReference>
<sequence length="59" mass="6734">KKIIKSLENLQISLQPEPSFTENIAVSVSNIEDDVYDYYNDNGTTKLFKQVKISTETSH</sequence>